<name>A0A1H3EKH0_9FIRM</name>
<evidence type="ECO:0000313" key="2">
    <source>
        <dbReference type="Proteomes" id="UP000198828"/>
    </source>
</evidence>
<keyword evidence="2" id="KW-1185">Reference proteome</keyword>
<organism evidence="1 2">
    <name type="scientific">Tepidimicrobium xylanilyticum</name>
    <dbReference type="NCBI Taxonomy" id="1123352"/>
    <lineage>
        <taxon>Bacteria</taxon>
        <taxon>Bacillati</taxon>
        <taxon>Bacillota</taxon>
        <taxon>Tissierellia</taxon>
        <taxon>Tissierellales</taxon>
        <taxon>Tepidimicrobiaceae</taxon>
        <taxon>Tepidimicrobium</taxon>
    </lineage>
</organism>
<gene>
    <name evidence="1" type="ORF">SAMN05660923_02924</name>
</gene>
<proteinExistence type="predicted"/>
<reference evidence="1 2" key="1">
    <citation type="submission" date="2016-10" db="EMBL/GenBank/DDBJ databases">
        <authorList>
            <person name="de Groot N.N."/>
        </authorList>
    </citation>
    <scope>NUCLEOTIDE SEQUENCE [LARGE SCALE GENOMIC DNA]</scope>
    <source>
        <strain evidence="1 2">DSM 23310</strain>
    </source>
</reference>
<protein>
    <submittedName>
        <fullName evidence="1">Uncharacterized protein</fullName>
    </submittedName>
</protein>
<sequence length="216" mass="25256">MARPTKIEKYGLQEKVITLRNRGKTYNEIANIVKKEDKVTLSDMAVKRFLDKYEEKVDEMAVEVIKEDKRRVMKSVNYSYDIIQSQLEISNQVLEKLNSIQDIGGLIKKVEESAIRLKENGVQISSLDFATQVALQISDNILDFTRLTKEVRENNRFLAELQTKIYDFSLLQEFVSLFIEEFKKENPELTLKILKEIKNDSRMRMLLESSERNGRP</sequence>
<dbReference type="AlphaFoldDB" id="A0A1H3EKH0"/>
<accession>A0A1H3EKH0</accession>
<evidence type="ECO:0000313" key="1">
    <source>
        <dbReference type="EMBL" id="SDX78439.1"/>
    </source>
</evidence>
<dbReference type="OrthoDB" id="2606904at2"/>
<dbReference type="Proteomes" id="UP000198828">
    <property type="component" value="Unassembled WGS sequence"/>
</dbReference>
<dbReference type="RefSeq" id="WP_093754932.1">
    <property type="nucleotide sequence ID" value="NZ_BSYN01000002.1"/>
</dbReference>
<dbReference type="EMBL" id="FNNG01000020">
    <property type="protein sequence ID" value="SDX78439.1"/>
    <property type="molecule type" value="Genomic_DNA"/>
</dbReference>